<accession>A0A5B7IF71</accession>
<protein>
    <submittedName>
        <fullName evidence="2">Uncharacterized protein</fullName>
    </submittedName>
</protein>
<proteinExistence type="predicted"/>
<dbReference type="Proteomes" id="UP000324222">
    <property type="component" value="Unassembled WGS sequence"/>
</dbReference>
<evidence type="ECO:0000256" key="1">
    <source>
        <dbReference type="SAM" id="MobiDB-lite"/>
    </source>
</evidence>
<feature type="region of interest" description="Disordered" evidence="1">
    <location>
        <begin position="1"/>
        <end position="77"/>
    </location>
</feature>
<evidence type="ECO:0000313" key="2">
    <source>
        <dbReference type="EMBL" id="MPC80217.1"/>
    </source>
</evidence>
<organism evidence="2 3">
    <name type="scientific">Portunus trituberculatus</name>
    <name type="common">Swimming crab</name>
    <name type="synonym">Neptunus trituberculatus</name>
    <dbReference type="NCBI Taxonomy" id="210409"/>
    <lineage>
        <taxon>Eukaryota</taxon>
        <taxon>Metazoa</taxon>
        <taxon>Ecdysozoa</taxon>
        <taxon>Arthropoda</taxon>
        <taxon>Crustacea</taxon>
        <taxon>Multicrustacea</taxon>
        <taxon>Malacostraca</taxon>
        <taxon>Eumalacostraca</taxon>
        <taxon>Eucarida</taxon>
        <taxon>Decapoda</taxon>
        <taxon>Pleocyemata</taxon>
        <taxon>Brachyura</taxon>
        <taxon>Eubrachyura</taxon>
        <taxon>Portunoidea</taxon>
        <taxon>Portunidae</taxon>
        <taxon>Portuninae</taxon>
        <taxon>Portunus</taxon>
    </lineage>
</organism>
<reference evidence="2 3" key="1">
    <citation type="submission" date="2019-05" db="EMBL/GenBank/DDBJ databases">
        <title>Another draft genome of Portunus trituberculatus and its Hox gene families provides insights of decapod evolution.</title>
        <authorList>
            <person name="Jeong J.-H."/>
            <person name="Song I."/>
            <person name="Kim S."/>
            <person name="Choi T."/>
            <person name="Kim D."/>
            <person name="Ryu S."/>
            <person name="Kim W."/>
        </authorList>
    </citation>
    <scope>NUCLEOTIDE SEQUENCE [LARGE SCALE GENOMIC DNA]</scope>
    <source>
        <tissue evidence="2">Muscle</tissue>
    </source>
</reference>
<feature type="compositionally biased region" description="Basic and acidic residues" evidence="1">
    <location>
        <begin position="19"/>
        <end position="39"/>
    </location>
</feature>
<dbReference type="EMBL" id="VSRR010053386">
    <property type="protein sequence ID" value="MPC80217.1"/>
    <property type="molecule type" value="Genomic_DNA"/>
</dbReference>
<comment type="caution">
    <text evidence="2">The sequence shown here is derived from an EMBL/GenBank/DDBJ whole genome shotgun (WGS) entry which is preliminary data.</text>
</comment>
<evidence type="ECO:0000313" key="3">
    <source>
        <dbReference type="Proteomes" id="UP000324222"/>
    </source>
</evidence>
<gene>
    <name evidence="2" type="ORF">E2C01_074789</name>
</gene>
<sequence>MHTKPQEATPRSAAAAGGEIHKTRRELAEIERKREDNKPHLHLIYTPPHVLPPPARHEARKPPPQHVTRGNQRPLPAVWSSYEGERAQREEFMYRFSPCTASSKAAKRLCI</sequence>
<dbReference type="AlphaFoldDB" id="A0A5B7IF71"/>
<keyword evidence="3" id="KW-1185">Reference proteome</keyword>
<name>A0A5B7IF71_PORTR</name>